<dbReference type="PROSITE" id="PS50850">
    <property type="entry name" value="MFS"/>
    <property type="match status" value="1"/>
</dbReference>
<evidence type="ECO:0000256" key="4">
    <source>
        <dbReference type="ARBA" id="ARBA00023136"/>
    </source>
</evidence>
<evidence type="ECO:0000256" key="1">
    <source>
        <dbReference type="ARBA" id="ARBA00004141"/>
    </source>
</evidence>
<dbReference type="AlphaFoldDB" id="A0A0A9X767"/>
<evidence type="ECO:0000256" key="5">
    <source>
        <dbReference type="SAM" id="Phobius"/>
    </source>
</evidence>
<dbReference type="EMBL" id="GBHO01027042">
    <property type="protein sequence ID" value="JAG16562.1"/>
    <property type="molecule type" value="Transcribed_RNA"/>
</dbReference>
<feature type="transmembrane region" description="Helical" evidence="5">
    <location>
        <begin position="54"/>
        <end position="77"/>
    </location>
</feature>
<dbReference type="InterPro" id="IPR036259">
    <property type="entry name" value="MFS_trans_sf"/>
</dbReference>
<comment type="subcellular location">
    <subcellularLocation>
        <location evidence="1">Membrane</location>
        <topology evidence="1">Multi-pass membrane protein</topology>
    </subcellularLocation>
</comment>
<name>A0A0A9X767_LYGHE</name>
<dbReference type="Gene3D" id="1.20.1250.20">
    <property type="entry name" value="MFS general substrate transporter like domains"/>
    <property type="match status" value="1"/>
</dbReference>
<accession>A0A0A9X767</accession>
<dbReference type="PANTHER" id="PTHR11662:SF399">
    <property type="entry name" value="FI19708P1-RELATED"/>
    <property type="match status" value="1"/>
</dbReference>
<keyword evidence="3 5" id="KW-1133">Transmembrane helix</keyword>
<proteinExistence type="predicted"/>
<protein>
    <submittedName>
        <fullName evidence="7">Putative inorganic phosphate cotransporter</fullName>
    </submittedName>
</protein>
<keyword evidence="2 5" id="KW-0812">Transmembrane</keyword>
<dbReference type="InterPro" id="IPR011701">
    <property type="entry name" value="MFS"/>
</dbReference>
<reference evidence="7" key="1">
    <citation type="journal article" date="2014" name="PLoS ONE">
        <title>Transcriptome-Based Identification of ABC Transporters in the Western Tarnished Plant Bug Lygus hesperus.</title>
        <authorList>
            <person name="Hull J.J."/>
            <person name="Chaney K."/>
            <person name="Geib S.M."/>
            <person name="Fabrick J.A."/>
            <person name="Brent C.S."/>
            <person name="Walsh D."/>
            <person name="Lavine L.C."/>
        </authorList>
    </citation>
    <scope>NUCLEOTIDE SEQUENCE</scope>
</reference>
<dbReference type="PANTHER" id="PTHR11662">
    <property type="entry name" value="SOLUTE CARRIER FAMILY 17"/>
    <property type="match status" value="1"/>
</dbReference>
<evidence type="ECO:0000313" key="7">
    <source>
        <dbReference type="EMBL" id="JAG16562.1"/>
    </source>
</evidence>
<feature type="transmembrane region" description="Helical" evidence="5">
    <location>
        <begin position="21"/>
        <end position="42"/>
    </location>
</feature>
<gene>
    <name evidence="7" type="primary">Picot_16</name>
    <name evidence="7" type="ORF">CM83_104438</name>
</gene>
<dbReference type="InterPro" id="IPR050382">
    <property type="entry name" value="MFS_Na/Anion_cotransporter"/>
</dbReference>
<feature type="transmembrane region" description="Helical" evidence="5">
    <location>
        <begin position="146"/>
        <end position="167"/>
    </location>
</feature>
<dbReference type="GO" id="GO:0006820">
    <property type="term" value="P:monoatomic anion transport"/>
    <property type="evidence" value="ECO:0007669"/>
    <property type="project" value="TreeGrafter"/>
</dbReference>
<evidence type="ECO:0000256" key="2">
    <source>
        <dbReference type="ARBA" id="ARBA00022692"/>
    </source>
</evidence>
<feature type="non-terminal residue" evidence="7">
    <location>
        <position position="180"/>
    </location>
</feature>
<dbReference type="GO" id="GO:0016020">
    <property type="term" value="C:membrane"/>
    <property type="evidence" value="ECO:0007669"/>
    <property type="project" value="UniProtKB-SubCell"/>
</dbReference>
<sequence>GLVAMTDPTGNITFPSLSYTIAQKGVIASIFGYGMTLGNVVAGQLADRFGPMMVWPIAAGIFSGLLSLVIPYASVYLGFETACVLRFIQGLGMSCTTPCVYVHMSKWVVPEEQAKFSWIWTGRQVGSLTILALSGPLTNCVVGWPAVFYFPGAFGITWGLACLWWGYSTPSQHTTIPTDE</sequence>
<dbReference type="InterPro" id="IPR020846">
    <property type="entry name" value="MFS_dom"/>
</dbReference>
<evidence type="ECO:0000256" key="3">
    <source>
        <dbReference type="ARBA" id="ARBA00022989"/>
    </source>
</evidence>
<evidence type="ECO:0000259" key="6">
    <source>
        <dbReference type="PROSITE" id="PS50850"/>
    </source>
</evidence>
<dbReference type="Pfam" id="PF07690">
    <property type="entry name" value="MFS_1"/>
    <property type="match status" value="1"/>
</dbReference>
<feature type="non-terminal residue" evidence="7">
    <location>
        <position position="1"/>
    </location>
</feature>
<organism evidence="7">
    <name type="scientific">Lygus hesperus</name>
    <name type="common">Western plant bug</name>
    <dbReference type="NCBI Taxonomy" id="30085"/>
    <lineage>
        <taxon>Eukaryota</taxon>
        <taxon>Metazoa</taxon>
        <taxon>Ecdysozoa</taxon>
        <taxon>Arthropoda</taxon>
        <taxon>Hexapoda</taxon>
        <taxon>Insecta</taxon>
        <taxon>Pterygota</taxon>
        <taxon>Neoptera</taxon>
        <taxon>Paraneoptera</taxon>
        <taxon>Hemiptera</taxon>
        <taxon>Heteroptera</taxon>
        <taxon>Panheteroptera</taxon>
        <taxon>Cimicomorpha</taxon>
        <taxon>Miridae</taxon>
        <taxon>Mirini</taxon>
        <taxon>Lygus</taxon>
    </lineage>
</organism>
<dbReference type="SUPFAM" id="SSF103473">
    <property type="entry name" value="MFS general substrate transporter"/>
    <property type="match status" value="1"/>
</dbReference>
<dbReference type="GO" id="GO:0022857">
    <property type="term" value="F:transmembrane transporter activity"/>
    <property type="evidence" value="ECO:0007669"/>
    <property type="project" value="InterPro"/>
</dbReference>
<keyword evidence="4 5" id="KW-0472">Membrane</keyword>
<feature type="domain" description="Major facilitator superfamily (MFS) profile" evidence="6">
    <location>
        <begin position="1"/>
        <end position="180"/>
    </location>
</feature>
<reference evidence="7" key="2">
    <citation type="submission" date="2014-07" db="EMBL/GenBank/DDBJ databases">
        <authorList>
            <person name="Hull J."/>
        </authorList>
    </citation>
    <scope>NUCLEOTIDE SEQUENCE</scope>
</reference>